<dbReference type="Gene3D" id="1.10.630.10">
    <property type="entry name" value="Cytochrome P450"/>
    <property type="match status" value="1"/>
</dbReference>
<dbReference type="AlphaFoldDB" id="A0AAW0XZQ4"/>
<organism evidence="5 6">
    <name type="scientific">Cherax quadricarinatus</name>
    <name type="common">Australian red claw crayfish</name>
    <dbReference type="NCBI Taxonomy" id="27406"/>
    <lineage>
        <taxon>Eukaryota</taxon>
        <taxon>Metazoa</taxon>
        <taxon>Ecdysozoa</taxon>
        <taxon>Arthropoda</taxon>
        <taxon>Crustacea</taxon>
        <taxon>Multicrustacea</taxon>
        <taxon>Malacostraca</taxon>
        <taxon>Eumalacostraca</taxon>
        <taxon>Eucarida</taxon>
        <taxon>Decapoda</taxon>
        <taxon>Pleocyemata</taxon>
        <taxon>Astacidea</taxon>
        <taxon>Parastacoidea</taxon>
        <taxon>Parastacidae</taxon>
        <taxon>Cherax</taxon>
    </lineage>
</organism>
<evidence type="ECO:0008006" key="7">
    <source>
        <dbReference type="Google" id="ProtNLM"/>
    </source>
</evidence>
<comment type="similarity">
    <text evidence="1">Belongs to the cytochrome P450 family.</text>
</comment>
<evidence type="ECO:0000256" key="4">
    <source>
        <dbReference type="ARBA" id="ARBA00023033"/>
    </source>
</evidence>
<proteinExistence type="inferred from homology"/>
<dbReference type="SUPFAM" id="SSF48264">
    <property type="entry name" value="Cytochrome P450"/>
    <property type="match status" value="1"/>
</dbReference>
<evidence type="ECO:0000256" key="2">
    <source>
        <dbReference type="ARBA" id="ARBA00022723"/>
    </source>
</evidence>
<dbReference type="GO" id="GO:0016712">
    <property type="term" value="F:oxidoreductase activity, acting on paired donors, with incorporation or reduction of molecular oxygen, reduced flavin or flavoprotein as one donor, and incorporation of one atom of oxygen"/>
    <property type="evidence" value="ECO:0007669"/>
    <property type="project" value="TreeGrafter"/>
</dbReference>
<dbReference type="GO" id="GO:0020037">
    <property type="term" value="F:heme binding"/>
    <property type="evidence" value="ECO:0007669"/>
    <property type="project" value="InterPro"/>
</dbReference>
<dbReference type="InterPro" id="IPR036396">
    <property type="entry name" value="Cyt_P450_sf"/>
</dbReference>
<feature type="non-terminal residue" evidence="5">
    <location>
        <position position="138"/>
    </location>
</feature>
<keyword evidence="3" id="KW-0408">Iron</keyword>
<dbReference type="GO" id="GO:0006082">
    <property type="term" value="P:organic acid metabolic process"/>
    <property type="evidence" value="ECO:0007669"/>
    <property type="project" value="TreeGrafter"/>
</dbReference>
<dbReference type="EMBL" id="JARKIK010000008">
    <property type="protein sequence ID" value="KAK8750011.1"/>
    <property type="molecule type" value="Genomic_DNA"/>
</dbReference>
<accession>A0AAW0XZQ4</accession>
<keyword evidence="2" id="KW-0479">Metal-binding</keyword>
<evidence type="ECO:0000313" key="5">
    <source>
        <dbReference type="EMBL" id="KAK8750011.1"/>
    </source>
</evidence>
<dbReference type="GO" id="GO:0005506">
    <property type="term" value="F:iron ion binding"/>
    <property type="evidence" value="ECO:0007669"/>
    <property type="project" value="InterPro"/>
</dbReference>
<keyword evidence="4" id="KW-0560">Oxidoreductase</keyword>
<feature type="non-terminal residue" evidence="5">
    <location>
        <position position="1"/>
    </location>
</feature>
<keyword evidence="6" id="KW-1185">Reference proteome</keyword>
<dbReference type="GO" id="GO:0005737">
    <property type="term" value="C:cytoplasm"/>
    <property type="evidence" value="ECO:0007669"/>
    <property type="project" value="TreeGrafter"/>
</dbReference>
<protein>
    <recommendedName>
        <fullName evidence="7">Cytochrome P450</fullName>
    </recommendedName>
</protein>
<dbReference type="PANTHER" id="PTHR24300">
    <property type="entry name" value="CYTOCHROME P450 508A4-RELATED"/>
    <property type="match status" value="1"/>
</dbReference>
<comment type="caution">
    <text evidence="5">The sequence shown here is derived from an EMBL/GenBank/DDBJ whole genome shotgun (WGS) entry which is preliminary data.</text>
</comment>
<dbReference type="GO" id="GO:0008395">
    <property type="term" value="F:steroid hydroxylase activity"/>
    <property type="evidence" value="ECO:0007669"/>
    <property type="project" value="TreeGrafter"/>
</dbReference>
<evidence type="ECO:0000256" key="3">
    <source>
        <dbReference type="ARBA" id="ARBA00023004"/>
    </source>
</evidence>
<dbReference type="Pfam" id="PF00067">
    <property type="entry name" value="p450"/>
    <property type="match status" value="1"/>
</dbReference>
<dbReference type="GO" id="GO:0006805">
    <property type="term" value="P:xenobiotic metabolic process"/>
    <property type="evidence" value="ECO:0007669"/>
    <property type="project" value="TreeGrafter"/>
</dbReference>
<gene>
    <name evidence="5" type="ORF">OTU49_015181</name>
</gene>
<sequence length="138" mass="16067">ICAEGDLWREHRKFVLGFMRDHGMRTTATRDIMEPKIHAVADLLTQELGESGGSPVDISSRLLHHVGNTMNHLIFGVTYQENDPKWRWLRHLLEEGTKMVGVAGPLNFLPWLRFLPKYRRVISFITENQSKTHQEYQD</sequence>
<name>A0AAW0XZQ4_CHEQU</name>
<evidence type="ECO:0000256" key="1">
    <source>
        <dbReference type="ARBA" id="ARBA00010617"/>
    </source>
</evidence>
<dbReference type="PANTHER" id="PTHR24300:SF403">
    <property type="entry name" value="CYTOCHROME P450 306A1"/>
    <property type="match status" value="1"/>
</dbReference>
<dbReference type="Proteomes" id="UP001445076">
    <property type="component" value="Unassembled WGS sequence"/>
</dbReference>
<dbReference type="InterPro" id="IPR050182">
    <property type="entry name" value="Cytochrome_P450_fam2"/>
</dbReference>
<reference evidence="5 6" key="1">
    <citation type="journal article" date="2024" name="BMC Genomics">
        <title>Genome assembly of redclaw crayfish (Cherax quadricarinatus) provides insights into its immune adaptation and hypoxia tolerance.</title>
        <authorList>
            <person name="Liu Z."/>
            <person name="Zheng J."/>
            <person name="Li H."/>
            <person name="Fang K."/>
            <person name="Wang S."/>
            <person name="He J."/>
            <person name="Zhou D."/>
            <person name="Weng S."/>
            <person name="Chi M."/>
            <person name="Gu Z."/>
            <person name="He J."/>
            <person name="Li F."/>
            <person name="Wang M."/>
        </authorList>
    </citation>
    <scope>NUCLEOTIDE SEQUENCE [LARGE SCALE GENOMIC DNA]</scope>
    <source>
        <strain evidence="5">ZL_2023a</strain>
    </source>
</reference>
<evidence type="ECO:0000313" key="6">
    <source>
        <dbReference type="Proteomes" id="UP001445076"/>
    </source>
</evidence>
<keyword evidence="4" id="KW-0503">Monooxygenase</keyword>
<dbReference type="InterPro" id="IPR001128">
    <property type="entry name" value="Cyt_P450"/>
</dbReference>